<reference evidence="12" key="1">
    <citation type="thesis" date="2020" institute="ProQuest LLC" country="789 East Eisenhower Parkway, Ann Arbor, MI, USA">
        <title>Comparative Genomics and Chromosome Evolution.</title>
        <authorList>
            <person name="Mudd A.B."/>
        </authorList>
    </citation>
    <scope>NUCLEOTIDE SEQUENCE</scope>
    <source>
        <strain evidence="12">1538</strain>
        <tissue evidence="12">Blood</tissue>
    </source>
</reference>
<evidence type="ECO:0000313" key="12">
    <source>
        <dbReference type="EMBL" id="DBA31686.1"/>
    </source>
</evidence>
<comment type="subcellular location">
    <subcellularLocation>
        <location evidence="1">Golgi apparatus membrane</location>
        <topology evidence="1">Single-pass type II membrane protein</topology>
    </subcellularLocation>
</comment>
<dbReference type="PANTHER" id="PTHR19297:SF189">
    <property type="entry name" value="BETA-1,3-GALACTOSYL-O-GLYCOSYL-GLYCOPROTEIN BETA-1,6-N-ACETYLGLUCOSAMINYLTRANSFERASE 3"/>
    <property type="match status" value="1"/>
</dbReference>
<dbReference type="Proteomes" id="UP001181693">
    <property type="component" value="Unassembled WGS sequence"/>
</dbReference>
<dbReference type="AlphaFoldDB" id="A0AAV3B391"/>
<evidence type="ECO:0000313" key="13">
    <source>
        <dbReference type="Proteomes" id="UP001181693"/>
    </source>
</evidence>
<keyword evidence="5 11" id="KW-0812">Transmembrane</keyword>
<organism evidence="12 13">
    <name type="scientific">Pyxicephalus adspersus</name>
    <name type="common">African bullfrog</name>
    <dbReference type="NCBI Taxonomy" id="30357"/>
    <lineage>
        <taxon>Eukaryota</taxon>
        <taxon>Metazoa</taxon>
        <taxon>Chordata</taxon>
        <taxon>Craniata</taxon>
        <taxon>Vertebrata</taxon>
        <taxon>Euteleostomi</taxon>
        <taxon>Amphibia</taxon>
        <taxon>Batrachia</taxon>
        <taxon>Anura</taxon>
        <taxon>Neobatrachia</taxon>
        <taxon>Ranoidea</taxon>
        <taxon>Pyxicephalidae</taxon>
        <taxon>Pyxicephalinae</taxon>
        <taxon>Pyxicephalus</taxon>
    </lineage>
</organism>
<comment type="caution">
    <text evidence="12">The sequence shown here is derived from an EMBL/GenBank/DDBJ whole genome shotgun (WGS) entry which is preliminary data.</text>
</comment>
<comment type="pathway">
    <text evidence="2">Protein modification; protein glycosylation.</text>
</comment>
<keyword evidence="3" id="KW-0328">Glycosyltransferase</keyword>
<keyword evidence="9" id="KW-0325">Glycoprotein</keyword>
<keyword evidence="6" id="KW-0735">Signal-anchor</keyword>
<dbReference type="InterPro" id="IPR003406">
    <property type="entry name" value="Glyco_trans_14"/>
</dbReference>
<name>A0AAV3B391_PYXAD</name>
<dbReference type="GO" id="GO:0008375">
    <property type="term" value="F:acetylglucosaminyltransferase activity"/>
    <property type="evidence" value="ECO:0007669"/>
    <property type="project" value="TreeGrafter"/>
</dbReference>
<keyword evidence="13" id="KW-1185">Reference proteome</keyword>
<keyword evidence="7 11" id="KW-1133">Transmembrane helix</keyword>
<evidence type="ECO:0000256" key="11">
    <source>
        <dbReference type="SAM" id="Phobius"/>
    </source>
</evidence>
<dbReference type="Pfam" id="PF02485">
    <property type="entry name" value="Branch"/>
    <property type="match status" value="1"/>
</dbReference>
<dbReference type="GO" id="GO:0000139">
    <property type="term" value="C:Golgi membrane"/>
    <property type="evidence" value="ECO:0007669"/>
    <property type="project" value="UniProtKB-SubCell"/>
</dbReference>
<sequence>MLLQLIPYLACGCIIFFCYVVFQYSSSGCDLDNAIQTGDVNIAHCRDHYYKALNLSASGRKNCTKIIEGDLEEVRLTLLENFHIKKRKVMTNDTEYIKLTKDCTAFKKMKKYVLFSMSNEERNYPIAFSMVIHNDIEMFERLLRSIYAPQNIYCVHVDRKSPDTFHQAVRAIASCFDNVFVASKLESVVYASWSRVQADINCMEDLLNSTVEWKYLINTCGADFPLKTNAEIVTALKSLREKNSMESEAPPAHKKARWEYHFEVKDNIARTDVRKGPPPLNVPIYSGNAYVVLTREFVKSLFDLDFARDFMNWAKDTYSPDEFLWASLHRVPWIPGSFPQHRKYDTSDLIALARLVKWGGHEGDIKNGAPYSECTGKHRRDVCVYGSGDLHWLLQQHHLFANKFDPQVDDHVIQCLEEHLRFKTFYGNNM</sequence>
<evidence type="ECO:0000256" key="9">
    <source>
        <dbReference type="ARBA" id="ARBA00023180"/>
    </source>
</evidence>
<evidence type="ECO:0000256" key="2">
    <source>
        <dbReference type="ARBA" id="ARBA00004922"/>
    </source>
</evidence>
<gene>
    <name evidence="12" type="ORF">GDO54_007478</name>
</gene>
<evidence type="ECO:0000256" key="5">
    <source>
        <dbReference type="ARBA" id="ARBA00022692"/>
    </source>
</evidence>
<keyword evidence="8 11" id="KW-0472">Membrane</keyword>
<evidence type="ECO:0000256" key="4">
    <source>
        <dbReference type="ARBA" id="ARBA00022679"/>
    </source>
</evidence>
<dbReference type="EMBL" id="DYDO01000002">
    <property type="protein sequence ID" value="DBA31686.1"/>
    <property type="molecule type" value="Genomic_DNA"/>
</dbReference>
<protein>
    <recommendedName>
        <fullName evidence="14">Beta-1,3-galactosyl-O-glycosyl-glycoprotein beta-1,6-N-acetylglucosaminyltransferase 3</fullName>
    </recommendedName>
</protein>
<accession>A0AAV3B391</accession>
<evidence type="ECO:0000256" key="3">
    <source>
        <dbReference type="ARBA" id="ARBA00022676"/>
    </source>
</evidence>
<evidence type="ECO:0000256" key="1">
    <source>
        <dbReference type="ARBA" id="ARBA00004323"/>
    </source>
</evidence>
<keyword evidence="4" id="KW-0808">Transferase</keyword>
<evidence type="ECO:0000256" key="6">
    <source>
        <dbReference type="ARBA" id="ARBA00022968"/>
    </source>
</evidence>
<evidence type="ECO:0000256" key="8">
    <source>
        <dbReference type="ARBA" id="ARBA00023136"/>
    </source>
</evidence>
<comment type="similarity">
    <text evidence="10">Belongs to the glycosyltransferase 14 family.</text>
</comment>
<evidence type="ECO:0008006" key="14">
    <source>
        <dbReference type="Google" id="ProtNLM"/>
    </source>
</evidence>
<proteinExistence type="inferred from homology"/>
<evidence type="ECO:0000256" key="10">
    <source>
        <dbReference type="ARBA" id="ARBA00038150"/>
    </source>
</evidence>
<dbReference type="PANTHER" id="PTHR19297">
    <property type="entry name" value="GLYCOSYLTRANSFERASE 14 FAMILY MEMBER"/>
    <property type="match status" value="1"/>
</dbReference>
<evidence type="ECO:0000256" key="7">
    <source>
        <dbReference type="ARBA" id="ARBA00022989"/>
    </source>
</evidence>
<feature type="transmembrane region" description="Helical" evidence="11">
    <location>
        <begin position="5"/>
        <end position="22"/>
    </location>
</feature>